<organism evidence="2 3">
    <name type="scientific">Paenibacillus crassostreae</name>
    <dbReference type="NCBI Taxonomy" id="1763538"/>
    <lineage>
        <taxon>Bacteria</taxon>
        <taxon>Bacillati</taxon>
        <taxon>Bacillota</taxon>
        <taxon>Bacilli</taxon>
        <taxon>Bacillales</taxon>
        <taxon>Paenibacillaceae</taxon>
        <taxon>Paenibacillus</taxon>
    </lineage>
</organism>
<dbReference type="PANTHER" id="PTHR36444">
    <property type="entry name" value="TRANSCRIPTIONAL REGULATOR PROTEIN YOBU-RELATED"/>
    <property type="match status" value="1"/>
</dbReference>
<dbReference type="RefSeq" id="WP_068655154.1">
    <property type="nucleotide sequence ID" value="NZ_CP017770.1"/>
</dbReference>
<sequence>MEAKMIQRQGMLLVGMACDVTLKDVQKRVTINLAEHFMARKSEINNVINTREVFGLSTDPEDYNPDSDKFEYFIGIEVSSITEMPLDMVYREVPKNEYIVFTFKGPAENAGKVHNYLYTTWLKRNEYRLSGLFNIEVYDERFKGPEVEDSYTDIYFPIVKK</sequence>
<evidence type="ECO:0000313" key="2">
    <source>
        <dbReference type="EMBL" id="OAB76438.1"/>
    </source>
</evidence>
<dbReference type="OrthoDB" id="2593454at2"/>
<gene>
    <name evidence="2" type="ORF">PNBC_03225</name>
</gene>
<proteinExistence type="predicted"/>
<name>A0A167FDE9_9BACL</name>
<dbReference type="Gene3D" id="3.20.80.10">
    <property type="entry name" value="Regulatory factor, effector binding domain"/>
    <property type="match status" value="1"/>
</dbReference>
<evidence type="ECO:0000313" key="3">
    <source>
        <dbReference type="Proteomes" id="UP000077134"/>
    </source>
</evidence>
<dbReference type="EMBL" id="LSFN01000005">
    <property type="protein sequence ID" value="OAB76438.1"/>
    <property type="molecule type" value="Genomic_DNA"/>
</dbReference>
<dbReference type="SMART" id="SM00871">
    <property type="entry name" value="AraC_E_bind"/>
    <property type="match status" value="1"/>
</dbReference>
<dbReference type="InterPro" id="IPR010499">
    <property type="entry name" value="AraC_E-bd"/>
</dbReference>
<dbReference type="InterPro" id="IPR029442">
    <property type="entry name" value="GyrI-like"/>
</dbReference>
<dbReference type="PANTHER" id="PTHR36444:SF2">
    <property type="entry name" value="TRANSCRIPTIONAL REGULATOR PROTEIN YOBU-RELATED"/>
    <property type="match status" value="1"/>
</dbReference>
<accession>A0A167FDE9</accession>
<dbReference type="STRING" id="1763538.LPB68_00305"/>
<evidence type="ECO:0000259" key="1">
    <source>
        <dbReference type="SMART" id="SM00871"/>
    </source>
</evidence>
<dbReference type="KEGG" id="pcx:LPB68_00305"/>
<comment type="caution">
    <text evidence="2">The sequence shown here is derived from an EMBL/GenBank/DDBJ whole genome shotgun (WGS) entry which is preliminary data.</text>
</comment>
<protein>
    <recommendedName>
        <fullName evidence="1">AraC effector-binding domain-containing protein</fullName>
    </recommendedName>
</protein>
<dbReference type="InterPro" id="IPR053182">
    <property type="entry name" value="YobU-like_regulator"/>
</dbReference>
<dbReference type="SUPFAM" id="SSF55136">
    <property type="entry name" value="Probable bacterial effector-binding domain"/>
    <property type="match status" value="1"/>
</dbReference>
<dbReference type="InterPro" id="IPR011256">
    <property type="entry name" value="Reg_factor_effector_dom_sf"/>
</dbReference>
<feature type="domain" description="AraC effector-binding" evidence="1">
    <location>
        <begin position="1"/>
        <end position="159"/>
    </location>
</feature>
<dbReference type="Pfam" id="PF06445">
    <property type="entry name" value="GyrI-like"/>
    <property type="match status" value="1"/>
</dbReference>
<dbReference type="Proteomes" id="UP000077134">
    <property type="component" value="Unassembled WGS sequence"/>
</dbReference>
<dbReference type="AlphaFoldDB" id="A0A167FDE9"/>
<reference evidence="2 3" key="1">
    <citation type="submission" date="2016-02" db="EMBL/GenBank/DDBJ databases">
        <title>Paenibacillus sp. LPB0068, isolated from Crassostrea gigas.</title>
        <authorList>
            <person name="Shin S.-K."/>
            <person name="Yi H."/>
        </authorList>
    </citation>
    <scope>NUCLEOTIDE SEQUENCE [LARGE SCALE GENOMIC DNA]</scope>
    <source>
        <strain evidence="2 3">LPB0068</strain>
    </source>
</reference>
<keyword evidence="3" id="KW-1185">Reference proteome</keyword>